<gene>
    <name evidence="6" type="ORF">METZ01_LOCUS449792</name>
</gene>
<dbReference type="Gene3D" id="3.20.20.30">
    <property type="entry name" value="Luciferase-like domain"/>
    <property type="match status" value="1"/>
</dbReference>
<keyword evidence="2" id="KW-0288">FMN</keyword>
<protein>
    <recommendedName>
        <fullName evidence="5">Luciferase-like domain-containing protein</fullName>
    </recommendedName>
</protein>
<dbReference type="NCBIfam" id="TIGR03619">
    <property type="entry name" value="F420_Rv2161c"/>
    <property type="match status" value="1"/>
</dbReference>
<dbReference type="GO" id="GO:0008726">
    <property type="term" value="F:alkanesulfonate monooxygenase activity"/>
    <property type="evidence" value="ECO:0007669"/>
    <property type="project" value="TreeGrafter"/>
</dbReference>
<keyword evidence="1" id="KW-0285">Flavoprotein</keyword>
<evidence type="ECO:0000256" key="1">
    <source>
        <dbReference type="ARBA" id="ARBA00022630"/>
    </source>
</evidence>
<feature type="domain" description="Luciferase-like" evidence="5">
    <location>
        <begin position="12"/>
        <end position="209"/>
    </location>
</feature>
<dbReference type="InterPro" id="IPR011251">
    <property type="entry name" value="Luciferase-like_dom"/>
</dbReference>
<dbReference type="SUPFAM" id="SSF51679">
    <property type="entry name" value="Bacterial luciferase-like"/>
    <property type="match status" value="1"/>
</dbReference>
<accession>A0A382ZQK0</accession>
<sequence length="224" mass="25145">MKLGVNLPITDVGGDPEIIRDISQQAEQLGYNHLSAADHVLGVNAAKIPDWGNRNTSDDCFHDPFVLFGFLAACTKDIEFSTQVLVLPQRQAALVAKQAACLDILSEGRFRLGVGVGWNEAEFLALNENFNNRGKRSAEQVELLRQLWKQSHVTYVGEWHHVEDVGINPLPLDRNIPIWFGGHQDVTLRRIAKYGNGWIMLEWPPGSPALEQFQKLYEYVQAEG</sequence>
<dbReference type="EMBL" id="UINC01185303">
    <property type="protein sequence ID" value="SVD96938.1"/>
    <property type="molecule type" value="Genomic_DNA"/>
</dbReference>
<dbReference type="AlphaFoldDB" id="A0A382ZQK0"/>
<evidence type="ECO:0000256" key="2">
    <source>
        <dbReference type="ARBA" id="ARBA00022643"/>
    </source>
</evidence>
<evidence type="ECO:0000256" key="3">
    <source>
        <dbReference type="ARBA" id="ARBA00023002"/>
    </source>
</evidence>
<evidence type="ECO:0000259" key="5">
    <source>
        <dbReference type="Pfam" id="PF00296"/>
    </source>
</evidence>
<keyword evidence="4" id="KW-0503">Monooxygenase</keyword>
<organism evidence="6">
    <name type="scientific">marine metagenome</name>
    <dbReference type="NCBI Taxonomy" id="408172"/>
    <lineage>
        <taxon>unclassified sequences</taxon>
        <taxon>metagenomes</taxon>
        <taxon>ecological metagenomes</taxon>
    </lineage>
</organism>
<evidence type="ECO:0000313" key="6">
    <source>
        <dbReference type="EMBL" id="SVD96938.1"/>
    </source>
</evidence>
<name>A0A382ZQK0_9ZZZZ</name>
<dbReference type="GO" id="GO:0046306">
    <property type="term" value="P:alkanesulfonate catabolic process"/>
    <property type="evidence" value="ECO:0007669"/>
    <property type="project" value="TreeGrafter"/>
</dbReference>
<keyword evidence="3" id="KW-0560">Oxidoreductase</keyword>
<dbReference type="Pfam" id="PF00296">
    <property type="entry name" value="Bac_luciferase"/>
    <property type="match status" value="1"/>
</dbReference>
<feature type="non-terminal residue" evidence="6">
    <location>
        <position position="224"/>
    </location>
</feature>
<dbReference type="InterPro" id="IPR019921">
    <property type="entry name" value="Lucif-like_OxRdtase_Rv2161c"/>
</dbReference>
<reference evidence="6" key="1">
    <citation type="submission" date="2018-05" db="EMBL/GenBank/DDBJ databases">
        <authorList>
            <person name="Lanie J.A."/>
            <person name="Ng W.-L."/>
            <person name="Kazmierczak K.M."/>
            <person name="Andrzejewski T.M."/>
            <person name="Davidsen T.M."/>
            <person name="Wayne K.J."/>
            <person name="Tettelin H."/>
            <person name="Glass J.I."/>
            <person name="Rusch D."/>
            <person name="Podicherti R."/>
            <person name="Tsui H.-C.T."/>
            <person name="Winkler M.E."/>
        </authorList>
    </citation>
    <scope>NUCLEOTIDE SEQUENCE</scope>
</reference>
<proteinExistence type="predicted"/>
<dbReference type="InterPro" id="IPR036661">
    <property type="entry name" value="Luciferase-like_sf"/>
</dbReference>
<dbReference type="PANTHER" id="PTHR42847:SF4">
    <property type="entry name" value="ALKANESULFONATE MONOOXYGENASE-RELATED"/>
    <property type="match status" value="1"/>
</dbReference>
<dbReference type="PANTHER" id="PTHR42847">
    <property type="entry name" value="ALKANESULFONATE MONOOXYGENASE"/>
    <property type="match status" value="1"/>
</dbReference>
<evidence type="ECO:0000256" key="4">
    <source>
        <dbReference type="ARBA" id="ARBA00023033"/>
    </source>
</evidence>
<dbReference type="InterPro" id="IPR050172">
    <property type="entry name" value="SsuD_RutA_monooxygenase"/>
</dbReference>